<dbReference type="EMBL" id="JARPXM010000047">
    <property type="protein sequence ID" value="MDT2540487.1"/>
    <property type="molecule type" value="Genomic_DNA"/>
</dbReference>
<name>A0AAW8T0E5_9ENTE</name>
<accession>A0AAW8T0E5</accession>
<dbReference type="GO" id="GO:0003677">
    <property type="term" value="F:DNA binding"/>
    <property type="evidence" value="ECO:0007669"/>
    <property type="project" value="UniProtKB-KW"/>
</dbReference>
<reference evidence="2" key="1">
    <citation type="submission" date="2023-03" db="EMBL/GenBank/DDBJ databases">
        <authorList>
            <person name="Shen W."/>
            <person name="Cai J."/>
        </authorList>
    </citation>
    <scope>NUCLEOTIDE SEQUENCE</scope>
    <source>
        <strain evidence="2">B646-2</strain>
    </source>
</reference>
<dbReference type="SUPFAM" id="SSF47598">
    <property type="entry name" value="Ribbon-helix-helix"/>
    <property type="match status" value="1"/>
</dbReference>
<evidence type="ECO:0000313" key="3">
    <source>
        <dbReference type="Proteomes" id="UP001249240"/>
    </source>
</evidence>
<dbReference type="Proteomes" id="UP001249240">
    <property type="component" value="Unassembled WGS sequence"/>
</dbReference>
<sequence length="59" mass="7187">MTQSKKIRFTLRLPKELFDKIDEKAKKKGMSRNSYILWILDEYHNLDIDRKYANVKQEV</sequence>
<gene>
    <name evidence="2" type="ORF">P7D78_20485</name>
</gene>
<feature type="domain" description="Arc-like DNA binding" evidence="1">
    <location>
        <begin position="5"/>
        <end position="42"/>
    </location>
</feature>
<proteinExistence type="predicted"/>
<evidence type="ECO:0000259" key="1">
    <source>
        <dbReference type="Pfam" id="PF03869"/>
    </source>
</evidence>
<dbReference type="Pfam" id="PF03869">
    <property type="entry name" value="Arc"/>
    <property type="match status" value="1"/>
</dbReference>
<dbReference type="InterPro" id="IPR010985">
    <property type="entry name" value="Ribbon_hlx_hlx"/>
</dbReference>
<dbReference type="RefSeq" id="WP_028020926.1">
    <property type="nucleotide sequence ID" value="NZ_CABLCA010000117.1"/>
</dbReference>
<dbReference type="AlphaFoldDB" id="A0AAW8T0E5"/>
<evidence type="ECO:0000313" key="2">
    <source>
        <dbReference type="EMBL" id="MDT2540487.1"/>
    </source>
</evidence>
<dbReference type="Gene3D" id="1.10.1220.10">
    <property type="entry name" value="Met repressor-like"/>
    <property type="match status" value="1"/>
</dbReference>
<keyword evidence="2" id="KW-0238">DNA-binding</keyword>
<organism evidence="2 3">
    <name type="scientific">Enterococcus raffinosus</name>
    <dbReference type="NCBI Taxonomy" id="71452"/>
    <lineage>
        <taxon>Bacteria</taxon>
        <taxon>Bacillati</taxon>
        <taxon>Bacillota</taxon>
        <taxon>Bacilli</taxon>
        <taxon>Lactobacillales</taxon>
        <taxon>Enterococcaceae</taxon>
        <taxon>Enterococcus</taxon>
    </lineage>
</organism>
<dbReference type="GO" id="GO:0006355">
    <property type="term" value="P:regulation of DNA-templated transcription"/>
    <property type="evidence" value="ECO:0007669"/>
    <property type="project" value="InterPro"/>
</dbReference>
<protein>
    <submittedName>
        <fullName evidence="2">Arc family DNA-binding protein</fullName>
    </submittedName>
</protein>
<dbReference type="InterPro" id="IPR005569">
    <property type="entry name" value="Arc_DNA-bd_dom"/>
</dbReference>
<comment type="caution">
    <text evidence="2">The sequence shown here is derived from an EMBL/GenBank/DDBJ whole genome shotgun (WGS) entry which is preliminary data.</text>
</comment>
<dbReference type="InterPro" id="IPR013321">
    <property type="entry name" value="Arc_rbn_hlx_hlx"/>
</dbReference>